<dbReference type="OrthoDB" id="3726913at2"/>
<dbReference type="EMBL" id="FQZG01000017">
    <property type="protein sequence ID" value="SHI86005.1"/>
    <property type="molecule type" value="Genomic_DNA"/>
</dbReference>
<dbReference type="Proteomes" id="UP000184512">
    <property type="component" value="Unassembled WGS sequence"/>
</dbReference>
<dbReference type="GO" id="GO:0005886">
    <property type="term" value="C:plasma membrane"/>
    <property type="evidence" value="ECO:0007669"/>
    <property type="project" value="UniProtKB-SubCell"/>
</dbReference>
<protein>
    <recommendedName>
        <fullName evidence="4">ABC-2 type transport system permease protein</fullName>
    </recommendedName>
</protein>
<sequence>MFANLMRSELSRLRYRRRAWGSLILMMLVGLVLPSFWVGSIREPTPREQLLTEVDFARMLAVGECQGCTLADVQGWWSFGRAVRDGIGGSTIFLALIAFMVVVAYVVSDFSSGAMATQLTFTPRRSAVLVARTLACGVLGALLMLAGVIATTTVTITGFLALNGLESIGTAPGLLDVVSGAVVYGAFLGIIAALVAFIIPSAPLAMATTTGVLIVNAFVDWSGIDHLPSWAFHLLPIHAGQAMLLGNVVVTDPYVGEVTTVISRGQSIVYHLFVVIALFAVAAVLFQRRDVKG</sequence>
<keyword evidence="3" id="KW-1185">Reference proteome</keyword>
<dbReference type="Pfam" id="PF12679">
    <property type="entry name" value="ABC2_membrane_2"/>
    <property type="match status" value="1"/>
</dbReference>
<feature type="transmembrane region" description="Helical" evidence="1">
    <location>
        <begin position="268"/>
        <end position="286"/>
    </location>
</feature>
<dbReference type="GO" id="GO:0140359">
    <property type="term" value="F:ABC-type transporter activity"/>
    <property type="evidence" value="ECO:0007669"/>
    <property type="project" value="InterPro"/>
</dbReference>
<proteinExistence type="predicted"/>
<evidence type="ECO:0000313" key="2">
    <source>
        <dbReference type="EMBL" id="SHI86005.1"/>
    </source>
</evidence>
<evidence type="ECO:0000256" key="1">
    <source>
        <dbReference type="SAM" id="Phobius"/>
    </source>
</evidence>
<evidence type="ECO:0008006" key="4">
    <source>
        <dbReference type="Google" id="ProtNLM"/>
    </source>
</evidence>
<reference evidence="2 3" key="1">
    <citation type="submission" date="2016-11" db="EMBL/GenBank/DDBJ databases">
        <authorList>
            <person name="Jaros S."/>
            <person name="Januszkiewicz K."/>
            <person name="Wedrychowicz H."/>
        </authorList>
    </citation>
    <scope>NUCLEOTIDE SEQUENCE [LARGE SCALE GENOMIC DNA]</scope>
    <source>
        <strain evidence="2 3">DSM 12906</strain>
    </source>
</reference>
<organism evidence="2 3">
    <name type="scientific">Tessaracoccus bendigoensis DSM 12906</name>
    <dbReference type="NCBI Taxonomy" id="1123357"/>
    <lineage>
        <taxon>Bacteria</taxon>
        <taxon>Bacillati</taxon>
        <taxon>Actinomycetota</taxon>
        <taxon>Actinomycetes</taxon>
        <taxon>Propionibacteriales</taxon>
        <taxon>Propionibacteriaceae</taxon>
        <taxon>Tessaracoccus</taxon>
    </lineage>
</organism>
<evidence type="ECO:0000313" key="3">
    <source>
        <dbReference type="Proteomes" id="UP000184512"/>
    </source>
</evidence>
<accession>A0A1M6EKE1</accession>
<dbReference type="STRING" id="1123357.SAMN02745244_01220"/>
<name>A0A1M6EKE1_9ACTN</name>
<keyword evidence="1" id="KW-0472">Membrane</keyword>
<feature type="transmembrane region" description="Helical" evidence="1">
    <location>
        <begin position="20"/>
        <end position="38"/>
    </location>
</feature>
<keyword evidence="1" id="KW-0812">Transmembrane</keyword>
<feature type="transmembrane region" description="Helical" evidence="1">
    <location>
        <begin position="174"/>
        <end position="197"/>
    </location>
</feature>
<dbReference type="AlphaFoldDB" id="A0A1M6EKE1"/>
<feature type="transmembrane region" description="Helical" evidence="1">
    <location>
        <begin position="87"/>
        <end position="108"/>
    </location>
</feature>
<feature type="transmembrane region" description="Helical" evidence="1">
    <location>
        <begin position="129"/>
        <end position="162"/>
    </location>
</feature>
<keyword evidence="1" id="KW-1133">Transmembrane helix</keyword>
<gene>
    <name evidence="2" type="ORF">SAMN02745244_01220</name>
</gene>
<dbReference type="RefSeq" id="WP_073186646.1">
    <property type="nucleotide sequence ID" value="NZ_FQZG01000017.1"/>
</dbReference>